<accession>A0A0C3S4Z3</accession>
<keyword evidence="2" id="KW-1185">Reference proteome</keyword>
<sequence length="156" mass="17493">MLRRTRYAYLGLTSMYSQSNALVQGDIPYEYITSHETNAGFGTWQDVDTASSYGKVRKETSSDEVTIMVEPIGKKLHFSAEGHCKNLSINSMGAFTYSNTAALEAGIYRVDFDPARIVIYDKYNQSRPIAAFMPIKSMAALSKHERHHACLEDLPI</sequence>
<dbReference type="AlphaFoldDB" id="A0A0C3S4Z3"/>
<evidence type="ECO:0000313" key="2">
    <source>
        <dbReference type="Proteomes" id="UP000053257"/>
    </source>
</evidence>
<name>A0A0C3S4Z3_PHLG1</name>
<gene>
    <name evidence="1" type="ORF">PHLGIDRAFT_160949</name>
</gene>
<evidence type="ECO:0000313" key="1">
    <source>
        <dbReference type="EMBL" id="KIP05292.1"/>
    </source>
</evidence>
<dbReference type="EMBL" id="KN840547">
    <property type="protein sequence ID" value="KIP05292.1"/>
    <property type="molecule type" value="Genomic_DNA"/>
</dbReference>
<organism evidence="1 2">
    <name type="scientific">Phlebiopsis gigantea (strain 11061_1 CR5-6)</name>
    <name type="common">White-rot fungus</name>
    <name type="synonym">Peniophora gigantea</name>
    <dbReference type="NCBI Taxonomy" id="745531"/>
    <lineage>
        <taxon>Eukaryota</taxon>
        <taxon>Fungi</taxon>
        <taxon>Dikarya</taxon>
        <taxon>Basidiomycota</taxon>
        <taxon>Agaricomycotina</taxon>
        <taxon>Agaricomycetes</taxon>
        <taxon>Polyporales</taxon>
        <taxon>Phanerochaetaceae</taxon>
        <taxon>Phlebiopsis</taxon>
    </lineage>
</organism>
<reference evidence="1 2" key="1">
    <citation type="journal article" date="2014" name="PLoS Genet.">
        <title>Analysis of the Phlebiopsis gigantea genome, transcriptome and secretome provides insight into its pioneer colonization strategies of wood.</title>
        <authorList>
            <person name="Hori C."/>
            <person name="Ishida T."/>
            <person name="Igarashi K."/>
            <person name="Samejima M."/>
            <person name="Suzuki H."/>
            <person name="Master E."/>
            <person name="Ferreira P."/>
            <person name="Ruiz-Duenas F.J."/>
            <person name="Held B."/>
            <person name="Canessa P."/>
            <person name="Larrondo L.F."/>
            <person name="Schmoll M."/>
            <person name="Druzhinina I.S."/>
            <person name="Kubicek C.P."/>
            <person name="Gaskell J.A."/>
            <person name="Kersten P."/>
            <person name="St John F."/>
            <person name="Glasner J."/>
            <person name="Sabat G."/>
            <person name="Splinter BonDurant S."/>
            <person name="Syed K."/>
            <person name="Yadav J."/>
            <person name="Mgbeahuruike A.C."/>
            <person name="Kovalchuk A."/>
            <person name="Asiegbu F.O."/>
            <person name="Lackner G."/>
            <person name="Hoffmeister D."/>
            <person name="Rencoret J."/>
            <person name="Gutierrez A."/>
            <person name="Sun H."/>
            <person name="Lindquist E."/>
            <person name="Barry K."/>
            <person name="Riley R."/>
            <person name="Grigoriev I.V."/>
            <person name="Henrissat B."/>
            <person name="Kues U."/>
            <person name="Berka R.M."/>
            <person name="Martinez A.T."/>
            <person name="Covert S.F."/>
            <person name="Blanchette R.A."/>
            <person name="Cullen D."/>
        </authorList>
    </citation>
    <scope>NUCLEOTIDE SEQUENCE [LARGE SCALE GENOMIC DNA]</scope>
    <source>
        <strain evidence="1 2">11061_1 CR5-6</strain>
    </source>
</reference>
<dbReference type="Proteomes" id="UP000053257">
    <property type="component" value="Unassembled WGS sequence"/>
</dbReference>
<protein>
    <submittedName>
        <fullName evidence="1">Uncharacterized protein</fullName>
    </submittedName>
</protein>
<dbReference type="HOGENOM" id="CLU_1687290_0_0_1"/>
<proteinExistence type="predicted"/>